<gene>
    <name evidence="1" type="ORF">SAMN05192580_2415</name>
</gene>
<proteinExistence type="predicted"/>
<evidence type="ECO:0000313" key="2">
    <source>
        <dbReference type="Proteomes" id="UP000198824"/>
    </source>
</evidence>
<evidence type="ECO:0000313" key="1">
    <source>
        <dbReference type="EMBL" id="SFR99517.1"/>
    </source>
</evidence>
<reference evidence="1 2" key="1">
    <citation type="submission" date="2016-10" db="EMBL/GenBank/DDBJ databases">
        <authorList>
            <person name="de Groot N.N."/>
        </authorList>
    </citation>
    <scope>NUCLEOTIDE SEQUENCE [LARGE SCALE GENOMIC DNA]</scope>
    <source>
        <strain evidence="1 2">S5-249</strain>
    </source>
</reference>
<sequence length="73" mass="7952">MASPEPRFDGAEVVELLAILADPATSYWLRDAIVSSCARDPFDAERDALALAALLTRRLDAIVARHFGTRPQA</sequence>
<dbReference type="EMBL" id="FOZG01000002">
    <property type="protein sequence ID" value="SFR99517.1"/>
    <property type="molecule type" value="Genomic_DNA"/>
</dbReference>
<organism evidence="1 2">
    <name type="scientific">Sphingomonas jatrophae</name>
    <dbReference type="NCBI Taxonomy" id="1166337"/>
    <lineage>
        <taxon>Bacteria</taxon>
        <taxon>Pseudomonadati</taxon>
        <taxon>Pseudomonadota</taxon>
        <taxon>Alphaproteobacteria</taxon>
        <taxon>Sphingomonadales</taxon>
        <taxon>Sphingomonadaceae</taxon>
        <taxon>Sphingomonas</taxon>
    </lineage>
</organism>
<keyword evidence="2" id="KW-1185">Reference proteome</keyword>
<accession>A0A1I6L7W2</accession>
<protein>
    <submittedName>
        <fullName evidence="1">Uncharacterized protein</fullName>
    </submittedName>
</protein>
<dbReference type="Proteomes" id="UP000198824">
    <property type="component" value="Unassembled WGS sequence"/>
</dbReference>
<dbReference type="AlphaFoldDB" id="A0A1I6L7W2"/>
<dbReference type="OrthoDB" id="7575469at2"/>
<dbReference type="RefSeq" id="WP_093314873.1">
    <property type="nucleotide sequence ID" value="NZ_FOZG01000002.1"/>
</dbReference>
<name>A0A1I6L7W2_9SPHN</name>